<sequence>MYFYSGFFSASKNPFLCMVSSSCLMGPSSYLFVLLRMAWLEQKVLDSRLLYCLGTHPRSINFSHYF</sequence>
<dbReference type="AlphaFoldDB" id="A0A0F8N436"/>
<gene>
    <name evidence="2" type="ORF">DU71_11720</name>
    <name evidence="3" type="ORF">DU72_06490</name>
</gene>
<dbReference type="EMBL" id="JJQI01000118">
    <property type="protein sequence ID" value="KKH35670.1"/>
    <property type="molecule type" value="Genomic_DNA"/>
</dbReference>
<accession>A0A0F8N436</accession>
<keyword evidence="1" id="KW-0812">Transmembrane</keyword>
<keyword evidence="1" id="KW-0472">Membrane</keyword>
<evidence type="ECO:0000313" key="2">
    <source>
        <dbReference type="EMBL" id="KKH35670.1"/>
    </source>
</evidence>
<evidence type="ECO:0000313" key="4">
    <source>
        <dbReference type="Proteomes" id="UP000034259"/>
    </source>
</evidence>
<comment type="caution">
    <text evidence="2">The sequence shown here is derived from an EMBL/GenBank/DDBJ whole genome shotgun (WGS) entry which is preliminary data.</text>
</comment>
<organism evidence="2 5">
    <name type="scientific">Methanosarcina mazei</name>
    <name type="common">Methanosarcina frisia</name>
    <dbReference type="NCBI Taxonomy" id="2209"/>
    <lineage>
        <taxon>Archaea</taxon>
        <taxon>Methanobacteriati</taxon>
        <taxon>Methanobacteriota</taxon>
        <taxon>Stenosarchaea group</taxon>
        <taxon>Methanomicrobia</taxon>
        <taxon>Methanosarcinales</taxon>
        <taxon>Methanosarcinaceae</taxon>
        <taxon>Methanosarcina</taxon>
    </lineage>
</organism>
<evidence type="ECO:0000313" key="3">
    <source>
        <dbReference type="EMBL" id="KKH54947.1"/>
    </source>
</evidence>
<keyword evidence="1" id="KW-1133">Transmembrane helix</keyword>
<protein>
    <submittedName>
        <fullName evidence="2">Uncharacterized protein</fullName>
    </submittedName>
</protein>
<reference evidence="4 5" key="1">
    <citation type="journal article" date="2015" name="ISME J.">
        <title>Genomic and phenotypic differentiation among Methanosarcina mazei populations from Columbia River sediment.</title>
        <authorList>
            <person name="Youngblut N.D."/>
            <person name="Wirth J.S."/>
            <person name="Henriksen J.R."/>
            <person name="Smith M."/>
            <person name="Simon H."/>
            <person name="Metcalf W.W."/>
            <person name="Whitaker R.J."/>
        </authorList>
    </citation>
    <scope>NUCLEOTIDE SEQUENCE [LARGE SCALE GENOMIC DNA]</scope>
    <source>
        <strain evidence="2 5">1.H.A.1A.4</strain>
        <strain evidence="3 4">1.H.A.2.1</strain>
    </source>
</reference>
<proteinExistence type="predicted"/>
<evidence type="ECO:0000313" key="5">
    <source>
        <dbReference type="Proteomes" id="UP000034672"/>
    </source>
</evidence>
<dbReference type="EMBL" id="JJQK01000045">
    <property type="protein sequence ID" value="KKH54947.1"/>
    <property type="molecule type" value="Genomic_DNA"/>
</dbReference>
<dbReference type="Proteomes" id="UP000034259">
    <property type="component" value="Unassembled WGS sequence"/>
</dbReference>
<dbReference type="Proteomes" id="UP000034672">
    <property type="component" value="Unassembled WGS sequence"/>
</dbReference>
<feature type="transmembrane region" description="Helical" evidence="1">
    <location>
        <begin position="13"/>
        <end position="35"/>
    </location>
</feature>
<name>A0A0F8N436_METMZ</name>
<evidence type="ECO:0000256" key="1">
    <source>
        <dbReference type="SAM" id="Phobius"/>
    </source>
</evidence>
<dbReference type="PATRIC" id="fig|2209.52.peg.2545"/>